<keyword evidence="5" id="KW-0539">Nucleus</keyword>
<feature type="region of interest" description="Disordered" evidence="6">
    <location>
        <begin position="57"/>
        <end position="84"/>
    </location>
</feature>
<keyword evidence="3" id="KW-0805">Transcription regulation</keyword>
<dbReference type="OrthoDB" id="5600212at2759"/>
<comment type="caution">
    <text evidence="8">The sequence shown here is derived from an EMBL/GenBank/DDBJ whole genome shotgun (WGS) entry which is preliminary data.</text>
</comment>
<evidence type="ECO:0000313" key="9">
    <source>
        <dbReference type="Proteomes" id="UP000193498"/>
    </source>
</evidence>
<evidence type="ECO:0000313" key="8">
    <source>
        <dbReference type="EMBL" id="ORY08122.1"/>
    </source>
</evidence>
<evidence type="ECO:0000256" key="4">
    <source>
        <dbReference type="ARBA" id="ARBA00023163"/>
    </source>
</evidence>
<evidence type="ECO:0000256" key="3">
    <source>
        <dbReference type="ARBA" id="ARBA00023015"/>
    </source>
</evidence>
<keyword evidence="9" id="KW-1185">Reference proteome</keyword>
<dbReference type="InterPro" id="IPR007219">
    <property type="entry name" value="XnlR_reg_dom"/>
</dbReference>
<gene>
    <name evidence="8" type="ORF">K493DRAFT_295142</name>
</gene>
<dbReference type="Proteomes" id="UP000193498">
    <property type="component" value="Unassembled WGS sequence"/>
</dbReference>
<dbReference type="GO" id="GO:0000981">
    <property type="term" value="F:DNA-binding transcription factor activity, RNA polymerase II-specific"/>
    <property type="evidence" value="ECO:0007669"/>
    <property type="project" value="InterPro"/>
</dbReference>
<organism evidence="8 9">
    <name type="scientific">Basidiobolus meristosporus CBS 931.73</name>
    <dbReference type="NCBI Taxonomy" id="1314790"/>
    <lineage>
        <taxon>Eukaryota</taxon>
        <taxon>Fungi</taxon>
        <taxon>Fungi incertae sedis</taxon>
        <taxon>Zoopagomycota</taxon>
        <taxon>Entomophthoromycotina</taxon>
        <taxon>Basidiobolomycetes</taxon>
        <taxon>Basidiobolales</taxon>
        <taxon>Basidiobolaceae</taxon>
        <taxon>Basidiobolus</taxon>
    </lineage>
</organism>
<dbReference type="GO" id="GO:0008270">
    <property type="term" value="F:zinc ion binding"/>
    <property type="evidence" value="ECO:0007669"/>
    <property type="project" value="InterPro"/>
</dbReference>
<dbReference type="CDD" id="cd12148">
    <property type="entry name" value="fungal_TF_MHR"/>
    <property type="match status" value="1"/>
</dbReference>
<accession>A0A1Y1ZCV5</accession>
<keyword evidence="2" id="KW-0479">Metal-binding</keyword>
<proteinExistence type="predicted"/>
<dbReference type="GO" id="GO:0005634">
    <property type="term" value="C:nucleus"/>
    <property type="evidence" value="ECO:0007669"/>
    <property type="project" value="UniProtKB-SubCell"/>
</dbReference>
<dbReference type="GO" id="GO:0003677">
    <property type="term" value="F:DNA binding"/>
    <property type="evidence" value="ECO:0007669"/>
    <property type="project" value="InterPro"/>
</dbReference>
<evidence type="ECO:0000256" key="2">
    <source>
        <dbReference type="ARBA" id="ARBA00022723"/>
    </source>
</evidence>
<dbReference type="GO" id="GO:0006351">
    <property type="term" value="P:DNA-templated transcription"/>
    <property type="evidence" value="ECO:0007669"/>
    <property type="project" value="InterPro"/>
</dbReference>
<evidence type="ECO:0000256" key="5">
    <source>
        <dbReference type="ARBA" id="ARBA00023242"/>
    </source>
</evidence>
<dbReference type="Pfam" id="PF04082">
    <property type="entry name" value="Fungal_trans"/>
    <property type="match status" value="1"/>
</dbReference>
<evidence type="ECO:0000256" key="6">
    <source>
        <dbReference type="SAM" id="MobiDB-lite"/>
    </source>
</evidence>
<comment type="subcellular location">
    <subcellularLocation>
        <location evidence="1">Nucleus</location>
    </subcellularLocation>
</comment>
<dbReference type="InParanoid" id="A0A1Y1ZCV5"/>
<keyword evidence="4" id="KW-0804">Transcription</keyword>
<feature type="compositionally biased region" description="Polar residues" evidence="6">
    <location>
        <begin position="514"/>
        <end position="527"/>
    </location>
</feature>
<dbReference type="PANTHER" id="PTHR47338">
    <property type="entry name" value="ZN(II)2CYS6 TRANSCRIPTION FACTOR (EUROFUNG)-RELATED"/>
    <property type="match status" value="1"/>
</dbReference>
<feature type="domain" description="Xylanolytic transcriptional activator regulatory" evidence="7">
    <location>
        <begin position="102"/>
        <end position="221"/>
    </location>
</feature>
<feature type="compositionally biased region" description="Low complexity" evidence="6">
    <location>
        <begin position="60"/>
        <end position="84"/>
    </location>
</feature>
<name>A0A1Y1ZCV5_9FUNG</name>
<feature type="region of interest" description="Disordered" evidence="6">
    <location>
        <begin position="500"/>
        <end position="530"/>
    </location>
</feature>
<dbReference type="PANTHER" id="PTHR47338:SF5">
    <property type="entry name" value="ZN(II)2CYS6 TRANSCRIPTION FACTOR (EUROFUNG)"/>
    <property type="match status" value="1"/>
</dbReference>
<evidence type="ECO:0000256" key="1">
    <source>
        <dbReference type="ARBA" id="ARBA00004123"/>
    </source>
</evidence>
<dbReference type="InterPro" id="IPR050815">
    <property type="entry name" value="TF_fung"/>
</dbReference>
<feature type="region of interest" description="Disordered" evidence="6">
    <location>
        <begin position="33"/>
        <end position="52"/>
    </location>
</feature>
<protein>
    <recommendedName>
        <fullName evidence="7">Xylanolytic transcriptional activator regulatory domain-containing protein</fullName>
    </recommendedName>
</protein>
<dbReference type="AlphaFoldDB" id="A0A1Y1ZCV5"/>
<evidence type="ECO:0000259" key="7">
    <source>
        <dbReference type="Pfam" id="PF04082"/>
    </source>
</evidence>
<reference evidence="8 9" key="1">
    <citation type="submission" date="2016-07" db="EMBL/GenBank/DDBJ databases">
        <title>Pervasive Adenine N6-methylation of Active Genes in Fungi.</title>
        <authorList>
            <consortium name="DOE Joint Genome Institute"/>
            <person name="Mondo S.J."/>
            <person name="Dannebaum R.O."/>
            <person name="Kuo R.C."/>
            <person name="Labutti K."/>
            <person name="Haridas S."/>
            <person name="Kuo A."/>
            <person name="Salamov A."/>
            <person name="Ahrendt S.R."/>
            <person name="Lipzen A."/>
            <person name="Sullivan W."/>
            <person name="Andreopoulos W.B."/>
            <person name="Clum A."/>
            <person name="Lindquist E."/>
            <person name="Daum C."/>
            <person name="Ramamoorthy G.K."/>
            <person name="Gryganskyi A."/>
            <person name="Culley D."/>
            <person name="Magnuson J.K."/>
            <person name="James T.Y."/>
            <person name="O'Malley M.A."/>
            <person name="Stajich J.E."/>
            <person name="Spatafora J.W."/>
            <person name="Visel A."/>
            <person name="Grigoriev I.V."/>
        </authorList>
    </citation>
    <scope>NUCLEOTIDE SEQUENCE [LARGE SCALE GENOMIC DNA]</scope>
    <source>
        <strain evidence="8 9">CBS 931.73</strain>
    </source>
</reference>
<feature type="region of interest" description="Disordered" evidence="6">
    <location>
        <begin position="1"/>
        <end position="28"/>
    </location>
</feature>
<sequence>MDGGKIFEVTSSQASEGMEENGGLTDDQFIRTCNPSNGFPIPDNPSLLSETEHDTDMQNPISLLSSPDSSSTTQLTPSPYSPSEFSYSDGALTNADSESMLISAFFDHIYIHIPIIHKTNFLMNYHQGSVHRLLLSSVCALASRYVEENPDSTHSQYFEDNILSSCDDASIEVLQSLLIMSLYEISCGRQNRSYIYIGIAIRLSQLMKIHRMDEYSNYSENMDSANVDHILSAEGKYPVTVNIADVALSLPVECSNWENGMPAQNPRLKLINGLPVFSVEDEFQLNQFSSLITLSIIFARVNKYYDEVDLLSEEMQLREFSVLSTAVENWETFLPQDLRLTPEKHTQKSDAYLFSSFIISLKHAVTIKLLSTKMRVPGQEMAYNVKSQYFGPALRESFVAAKYILAVVNGIKEVPPIRIHPFFGCSVYSAAVFYLHGARSKNSEQSQRSLTCFKFLVRVLRHLSLLWKNCGNYCNLLLETLRLLKRKVAHTEFTRMGGGNPLKDLTPISMPQDGDSQPSSRPLSSETSIDEVITEVITRSPDSSAYQNQRKRS</sequence>
<dbReference type="EMBL" id="MCFE01000003">
    <property type="protein sequence ID" value="ORY08122.1"/>
    <property type="molecule type" value="Genomic_DNA"/>
</dbReference>